<feature type="transmembrane region" description="Helical" evidence="8">
    <location>
        <begin position="343"/>
        <end position="367"/>
    </location>
</feature>
<evidence type="ECO:0000256" key="7">
    <source>
        <dbReference type="SAM" id="MobiDB-lite"/>
    </source>
</evidence>
<feature type="domain" description="Major facilitator superfamily (MFS) profile" evidence="9">
    <location>
        <begin position="25"/>
        <end position="434"/>
    </location>
</feature>
<dbReference type="PROSITE" id="PS50850">
    <property type="entry name" value="MFS"/>
    <property type="match status" value="1"/>
</dbReference>
<evidence type="ECO:0000256" key="6">
    <source>
        <dbReference type="ARBA" id="ARBA00023136"/>
    </source>
</evidence>
<keyword evidence="2" id="KW-0813">Transport</keyword>
<comment type="caution">
    <text evidence="10">The sequence shown here is derived from an EMBL/GenBank/DDBJ whole genome shotgun (WGS) entry which is preliminary data.</text>
</comment>
<dbReference type="InterPro" id="IPR036259">
    <property type="entry name" value="MFS_trans_sf"/>
</dbReference>
<evidence type="ECO:0000313" key="11">
    <source>
        <dbReference type="Proteomes" id="UP000019491"/>
    </source>
</evidence>
<evidence type="ECO:0000313" key="10">
    <source>
        <dbReference type="EMBL" id="GAF44279.1"/>
    </source>
</evidence>
<keyword evidence="4 8" id="KW-0812">Transmembrane</keyword>
<evidence type="ECO:0000256" key="1">
    <source>
        <dbReference type="ARBA" id="ARBA00004651"/>
    </source>
</evidence>
<dbReference type="InterPro" id="IPR011701">
    <property type="entry name" value="MFS"/>
</dbReference>
<feature type="transmembrane region" description="Helical" evidence="8">
    <location>
        <begin position="409"/>
        <end position="427"/>
    </location>
</feature>
<reference evidence="10 11" key="1">
    <citation type="submission" date="2014-02" db="EMBL/GenBank/DDBJ databases">
        <title>Whole genome shotgun sequence of Rhodococcus wratislaviensis NBRC 100605.</title>
        <authorList>
            <person name="Hosoyama A."/>
            <person name="Tsuchikane K."/>
            <person name="Yoshida I."/>
            <person name="Ohji S."/>
            <person name="Ichikawa N."/>
            <person name="Yamazoe A."/>
            <person name="Fujita N."/>
        </authorList>
    </citation>
    <scope>NUCLEOTIDE SEQUENCE [LARGE SCALE GENOMIC DNA]</scope>
    <source>
        <strain evidence="10 11">NBRC 100605</strain>
    </source>
</reference>
<name>X0PNN8_RHOWR</name>
<dbReference type="RefSeq" id="WP_037229924.1">
    <property type="nucleotide sequence ID" value="NZ_BAWF01000012.1"/>
</dbReference>
<evidence type="ECO:0000259" key="9">
    <source>
        <dbReference type="PROSITE" id="PS50850"/>
    </source>
</evidence>
<feature type="transmembrane region" description="Helical" evidence="8">
    <location>
        <begin position="98"/>
        <end position="116"/>
    </location>
</feature>
<gene>
    <name evidence="10" type="ORF">RW1_012_00980</name>
</gene>
<evidence type="ECO:0000256" key="4">
    <source>
        <dbReference type="ARBA" id="ARBA00022692"/>
    </source>
</evidence>
<dbReference type="PANTHER" id="PTHR43045:SF2">
    <property type="entry name" value="INNER MEMBRANE METABOLITE TRANSPORT PROTEIN YHJE"/>
    <property type="match status" value="1"/>
</dbReference>
<feature type="transmembrane region" description="Helical" evidence="8">
    <location>
        <begin position="25"/>
        <end position="51"/>
    </location>
</feature>
<feature type="transmembrane region" description="Helical" evidence="8">
    <location>
        <begin position="63"/>
        <end position="86"/>
    </location>
</feature>
<comment type="subcellular location">
    <subcellularLocation>
        <location evidence="1">Cell membrane</location>
        <topology evidence="1">Multi-pass membrane protein</topology>
    </subcellularLocation>
</comment>
<evidence type="ECO:0000256" key="3">
    <source>
        <dbReference type="ARBA" id="ARBA00022475"/>
    </source>
</evidence>
<feature type="transmembrane region" description="Helical" evidence="8">
    <location>
        <begin position="379"/>
        <end position="403"/>
    </location>
</feature>
<feature type="transmembrane region" description="Helical" evidence="8">
    <location>
        <begin position="128"/>
        <end position="151"/>
    </location>
</feature>
<dbReference type="SUPFAM" id="SSF103473">
    <property type="entry name" value="MFS general substrate transporter"/>
    <property type="match status" value="1"/>
</dbReference>
<evidence type="ECO:0000256" key="2">
    <source>
        <dbReference type="ARBA" id="ARBA00022448"/>
    </source>
</evidence>
<accession>X0PNN8</accession>
<dbReference type="PANTHER" id="PTHR43045">
    <property type="entry name" value="SHIKIMATE TRANSPORTER"/>
    <property type="match status" value="1"/>
</dbReference>
<evidence type="ECO:0000256" key="8">
    <source>
        <dbReference type="SAM" id="Phobius"/>
    </source>
</evidence>
<keyword evidence="3" id="KW-1003">Cell membrane</keyword>
<protein>
    <submittedName>
        <fullName evidence="10">Putative major facilitator superfamily transporter</fullName>
    </submittedName>
</protein>
<dbReference type="Gene3D" id="1.20.1250.20">
    <property type="entry name" value="MFS general substrate transporter like domains"/>
    <property type="match status" value="2"/>
</dbReference>
<feature type="transmembrane region" description="Helical" evidence="8">
    <location>
        <begin position="318"/>
        <end position="337"/>
    </location>
</feature>
<evidence type="ECO:0000256" key="5">
    <source>
        <dbReference type="ARBA" id="ARBA00022989"/>
    </source>
</evidence>
<keyword evidence="11" id="KW-1185">Reference proteome</keyword>
<organism evidence="10 11">
    <name type="scientific">Rhodococcus wratislaviensis NBRC 100605</name>
    <dbReference type="NCBI Taxonomy" id="1219028"/>
    <lineage>
        <taxon>Bacteria</taxon>
        <taxon>Bacillati</taxon>
        <taxon>Actinomycetota</taxon>
        <taxon>Actinomycetes</taxon>
        <taxon>Mycobacteriales</taxon>
        <taxon>Nocardiaceae</taxon>
        <taxon>Rhodococcus</taxon>
    </lineage>
</organism>
<sequence>MSLQEQPVGVDSPASPPSTNKMRKVALASFMGTVIEFYDFIIYGTAAALVFSDVFFPALGNQAGTVVSFATLGVAFVARPFGAIFFGHFGDRLGRKRTLIATMLTMGVATVLIGVLPTAETIGVLAPVFLILLRVAQGLAAGGEWAGAALFTTENAPKDKRGFWAMFTNLGGAAANMLAATTFLLTSVFMTDETFVSYGWRIPFLLSALLVVFGLYVRLKLDDTPVFTKQIKGEGASSLPFADAFRNQGRQILLGAGTLLMAFALNYMGASYLTNYGTATLDLDRSQVLGAGVFGGVMLGIGIISGGTRSDRVGRRRILLITNIVAIPWALVLFPLLDTKSLAAFWIGLAVSFLVAGHAFGVAGSFLSELFHTRYRYTAAGLSYSLAGIFGGALPPLIAASVISTWGGLAFGVLLAGIGLVSIACTLRLRETRDFELDDIPDAPRGA</sequence>
<keyword evidence="6 8" id="KW-0472">Membrane</keyword>
<feature type="transmembrane region" description="Helical" evidence="8">
    <location>
        <begin position="286"/>
        <end position="306"/>
    </location>
</feature>
<dbReference type="Pfam" id="PF07690">
    <property type="entry name" value="MFS_1"/>
    <property type="match status" value="1"/>
</dbReference>
<feature type="transmembrane region" description="Helical" evidence="8">
    <location>
        <begin position="198"/>
        <end position="219"/>
    </location>
</feature>
<dbReference type="InterPro" id="IPR020846">
    <property type="entry name" value="MFS_dom"/>
</dbReference>
<feature type="transmembrane region" description="Helical" evidence="8">
    <location>
        <begin position="163"/>
        <end position="186"/>
    </location>
</feature>
<dbReference type="AlphaFoldDB" id="X0PNN8"/>
<feature type="transmembrane region" description="Helical" evidence="8">
    <location>
        <begin position="252"/>
        <end position="274"/>
    </location>
</feature>
<feature type="region of interest" description="Disordered" evidence="7">
    <location>
        <begin position="1"/>
        <end position="20"/>
    </location>
</feature>
<proteinExistence type="predicted"/>
<dbReference type="Proteomes" id="UP000019491">
    <property type="component" value="Unassembled WGS sequence"/>
</dbReference>
<dbReference type="GO" id="GO:0022857">
    <property type="term" value="F:transmembrane transporter activity"/>
    <property type="evidence" value="ECO:0007669"/>
    <property type="project" value="InterPro"/>
</dbReference>
<dbReference type="GO" id="GO:0005886">
    <property type="term" value="C:plasma membrane"/>
    <property type="evidence" value="ECO:0007669"/>
    <property type="project" value="UniProtKB-SubCell"/>
</dbReference>
<keyword evidence="5 8" id="KW-1133">Transmembrane helix</keyword>
<dbReference type="EMBL" id="BAWF01000012">
    <property type="protein sequence ID" value="GAF44279.1"/>
    <property type="molecule type" value="Genomic_DNA"/>
</dbReference>